<dbReference type="AlphaFoldDB" id="A0A2G3A5X3"/>
<name>A0A2G3A5X3_CAPAN</name>
<dbReference type="PANTHER" id="PTHR33349:SF1">
    <property type="entry name" value="EMB|CAB62594.1"/>
    <property type="match status" value="1"/>
</dbReference>
<proteinExistence type="predicted"/>
<reference evidence="2 3" key="1">
    <citation type="journal article" date="2014" name="Nat. Genet.">
        <title>Genome sequence of the hot pepper provides insights into the evolution of pungency in Capsicum species.</title>
        <authorList>
            <person name="Kim S."/>
            <person name="Park M."/>
            <person name="Yeom S.I."/>
            <person name="Kim Y.M."/>
            <person name="Lee J.M."/>
            <person name="Lee H.A."/>
            <person name="Seo E."/>
            <person name="Choi J."/>
            <person name="Cheong K."/>
            <person name="Kim K.T."/>
            <person name="Jung K."/>
            <person name="Lee G.W."/>
            <person name="Oh S.K."/>
            <person name="Bae C."/>
            <person name="Kim S.B."/>
            <person name="Lee H.Y."/>
            <person name="Kim S.Y."/>
            <person name="Kim M.S."/>
            <person name="Kang B.C."/>
            <person name="Jo Y.D."/>
            <person name="Yang H.B."/>
            <person name="Jeong H.J."/>
            <person name="Kang W.H."/>
            <person name="Kwon J.K."/>
            <person name="Shin C."/>
            <person name="Lim J.Y."/>
            <person name="Park J.H."/>
            <person name="Huh J.H."/>
            <person name="Kim J.S."/>
            <person name="Kim B.D."/>
            <person name="Cohen O."/>
            <person name="Paran I."/>
            <person name="Suh M.C."/>
            <person name="Lee S.B."/>
            <person name="Kim Y.K."/>
            <person name="Shin Y."/>
            <person name="Noh S.J."/>
            <person name="Park J."/>
            <person name="Seo Y.S."/>
            <person name="Kwon S.Y."/>
            <person name="Kim H.A."/>
            <person name="Park J.M."/>
            <person name="Kim H.J."/>
            <person name="Choi S.B."/>
            <person name="Bosland P.W."/>
            <person name="Reeves G."/>
            <person name="Jo S.H."/>
            <person name="Lee B.W."/>
            <person name="Cho H.T."/>
            <person name="Choi H.S."/>
            <person name="Lee M.S."/>
            <person name="Yu Y."/>
            <person name="Do Choi Y."/>
            <person name="Park B.S."/>
            <person name="van Deynze A."/>
            <person name="Ashrafi H."/>
            <person name="Hill T."/>
            <person name="Kim W.T."/>
            <person name="Pai H.S."/>
            <person name="Ahn H.K."/>
            <person name="Yeam I."/>
            <person name="Giovannoni J.J."/>
            <person name="Rose J.K."/>
            <person name="Sorensen I."/>
            <person name="Lee S.J."/>
            <person name="Kim R.W."/>
            <person name="Choi I.Y."/>
            <person name="Choi B.S."/>
            <person name="Lim J.S."/>
            <person name="Lee Y.H."/>
            <person name="Choi D."/>
        </authorList>
    </citation>
    <scope>NUCLEOTIDE SEQUENCE [LARGE SCALE GENOMIC DNA]</scope>
    <source>
        <strain evidence="3">cv. CM334</strain>
    </source>
</reference>
<dbReference type="EMBL" id="AYRZ02000002">
    <property type="protein sequence ID" value="PHT89618.1"/>
    <property type="molecule type" value="Genomic_DNA"/>
</dbReference>
<organism evidence="2 3">
    <name type="scientific">Capsicum annuum</name>
    <name type="common">Capsicum pepper</name>
    <dbReference type="NCBI Taxonomy" id="4072"/>
    <lineage>
        <taxon>Eukaryota</taxon>
        <taxon>Viridiplantae</taxon>
        <taxon>Streptophyta</taxon>
        <taxon>Embryophyta</taxon>
        <taxon>Tracheophyta</taxon>
        <taxon>Spermatophyta</taxon>
        <taxon>Magnoliopsida</taxon>
        <taxon>eudicotyledons</taxon>
        <taxon>Gunneridae</taxon>
        <taxon>Pentapetalae</taxon>
        <taxon>asterids</taxon>
        <taxon>lamiids</taxon>
        <taxon>Solanales</taxon>
        <taxon>Solanaceae</taxon>
        <taxon>Solanoideae</taxon>
        <taxon>Capsiceae</taxon>
        <taxon>Capsicum</taxon>
    </lineage>
</organism>
<dbReference type="Proteomes" id="UP000222542">
    <property type="component" value="Unassembled WGS sequence"/>
</dbReference>
<dbReference type="GO" id="GO:0005516">
    <property type="term" value="F:calmodulin binding"/>
    <property type="evidence" value="ECO:0007669"/>
    <property type="project" value="InterPro"/>
</dbReference>
<evidence type="ECO:0000313" key="2">
    <source>
        <dbReference type="EMBL" id="PHT89618.1"/>
    </source>
</evidence>
<dbReference type="Gramene" id="PHT89618">
    <property type="protein sequence ID" value="PHT89618"/>
    <property type="gene ID" value="T459_04731"/>
</dbReference>
<dbReference type="STRING" id="4072.A0A2G3A5X3"/>
<evidence type="ECO:0000313" key="3">
    <source>
        <dbReference type="Proteomes" id="UP000222542"/>
    </source>
</evidence>
<feature type="domain" description="Calmodulin-binding" evidence="1">
    <location>
        <begin position="3"/>
        <end position="43"/>
    </location>
</feature>
<sequence>MCRRRKGAQILLNNVIEETAKKLVESKKSKVEALIGAFETVISLQETKSPFALTLS</sequence>
<comment type="caution">
    <text evidence="2">The sequence shown here is derived from an EMBL/GenBank/DDBJ whole genome shotgun (WGS) entry which is preliminary data.</text>
</comment>
<protein>
    <recommendedName>
        <fullName evidence="1">Calmodulin-binding domain-containing protein</fullName>
    </recommendedName>
</protein>
<dbReference type="InterPro" id="IPR012417">
    <property type="entry name" value="CaM-bd_dom_pln"/>
</dbReference>
<evidence type="ECO:0000259" key="1">
    <source>
        <dbReference type="Pfam" id="PF07839"/>
    </source>
</evidence>
<reference evidence="2 3" key="2">
    <citation type="journal article" date="2017" name="Genome Biol.">
        <title>New reference genome sequences of hot pepper reveal the massive evolution of plant disease-resistance genes by retroduplication.</title>
        <authorList>
            <person name="Kim S."/>
            <person name="Park J."/>
            <person name="Yeom S.I."/>
            <person name="Kim Y.M."/>
            <person name="Seo E."/>
            <person name="Kim K.T."/>
            <person name="Kim M.S."/>
            <person name="Lee J.M."/>
            <person name="Cheong K."/>
            <person name="Shin H.S."/>
            <person name="Kim S.B."/>
            <person name="Han K."/>
            <person name="Lee J."/>
            <person name="Park M."/>
            <person name="Lee H.A."/>
            <person name="Lee H.Y."/>
            <person name="Lee Y."/>
            <person name="Oh S."/>
            <person name="Lee J.H."/>
            <person name="Choi E."/>
            <person name="Choi E."/>
            <person name="Lee S.E."/>
            <person name="Jeon J."/>
            <person name="Kim H."/>
            <person name="Choi G."/>
            <person name="Song H."/>
            <person name="Lee J."/>
            <person name="Lee S.C."/>
            <person name="Kwon J.K."/>
            <person name="Lee H.Y."/>
            <person name="Koo N."/>
            <person name="Hong Y."/>
            <person name="Kim R.W."/>
            <person name="Kang W.H."/>
            <person name="Huh J.H."/>
            <person name="Kang B.C."/>
            <person name="Yang T.J."/>
            <person name="Lee Y.H."/>
            <person name="Bennetzen J.L."/>
            <person name="Choi D."/>
        </authorList>
    </citation>
    <scope>NUCLEOTIDE SEQUENCE [LARGE SCALE GENOMIC DNA]</scope>
    <source>
        <strain evidence="3">cv. CM334</strain>
    </source>
</reference>
<gene>
    <name evidence="2" type="ORF">T459_04731</name>
</gene>
<dbReference type="Pfam" id="PF07839">
    <property type="entry name" value="CaM_binding"/>
    <property type="match status" value="1"/>
</dbReference>
<accession>A0A2G3A5X3</accession>
<dbReference type="PANTHER" id="PTHR33349">
    <property type="entry name" value="EMB|CAB62594.1"/>
    <property type="match status" value="1"/>
</dbReference>
<keyword evidence="3" id="KW-1185">Reference proteome</keyword>